<dbReference type="Proteomes" id="UP001500449">
    <property type="component" value="Unassembled WGS sequence"/>
</dbReference>
<reference evidence="1 2" key="1">
    <citation type="journal article" date="2019" name="Int. J. Syst. Evol. Microbiol.">
        <title>The Global Catalogue of Microorganisms (GCM) 10K type strain sequencing project: providing services to taxonomists for standard genome sequencing and annotation.</title>
        <authorList>
            <consortium name="The Broad Institute Genomics Platform"/>
            <consortium name="The Broad Institute Genome Sequencing Center for Infectious Disease"/>
            <person name="Wu L."/>
            <person name="Ma J."/>
        </authorList>
    </citation>
    <scope>NUCLEOTIDE SEQUENCE [LARGE SCALE GENOMIC DNA]</scope>
    <source>
        <strain evidence="1 2">JCM 16009</strain>
    </source>
</reference>
<proteinExistence type="predicted"/>
<keyword evidence="2" id="KW-1185">Reference proteome</keyword>
<evidence type="ECO:0000313" key="1">
    <source>
        <dbReference type="EMBL" id="GAA1858786.1"/>
    </source>
</evidence>
<dbReference type="EMBL" id="BAAAQK010000017">
    <property type="protein sequence ID" value="GAA1858786.1"/>
    <property type="molecule type" value="Genomic_DNA"/>
</dbReference>
<accession>A0ABN2NAM5</accession>
<sequence>MCGFRGLCGTPPRQRRALTARVVAEPRQGVPLKIGTPDPDLGVNNDLDIGGSAVRYAAERLPASLDRLSDSLMEVETYLTSITSGL</sequence>
<evidence type="ECO:0000313" key="2">
    <source>
        <dbReference type="Proteomes" id="UP001500449"/>
    </source>
</evidence>
<protein>
    <submittedName>
        <fullName evidence="1">Uncharacterized protein</fullName>
    </submittedName>
</protein>
<gene>
    <name evidence="1" type="ORF">GCM10009836_43780</name>
</gene>
<name>A0ABN2NAM5_9PSEU</name>
<organism evidence="1 2">
    <name type="scientific">Pseudonocardia ailaonensis</name>
    <dbReference type="NCBI Taxonomy" id="367279"/>
    <lineage>
        <taxon>Bacteria</taxon>
        <taxon>Bacillati</taxon>
        <taxon>Actinomycetota</taxon>
        <taxon>Actinomycetes</taxon>
        <taxon>Pseudonocardiales</taxon>
        <taxon>Pseudonocardiaceae</taxon>
        <taxon>Pseudonocardia</taxon>
    </lineage>
</organism>
<comment type="caution">
    <text evidence="1">The sequence shown here is derived from an EMBL/GenBank/DDBJ whole genome shotgun (WGS) entry which is preliminary data.</text>
</comment>